<dbReference type="OrthoDB" id="5287122at2"/>
<gene>
    <name evidence="2" type="primary">mdtC</name>
    <name evidence="2" type="ORF">L21SP4_00769</name>
</gene>
<dbReference type="GO" id="GO:0005886">
    <property type="term" value="C:plasma membrane"/>
    <property type="evidence" value="ECO:0007669"/>
    <property type="project" value="TreeGrafter"/>
</dbReference>
<dbReference type="Pfam" id="PF00873">
    <property type="entry name" value="ACR_tran"/>
    <property type="match status" value="1"/>
</dbReference>
<feature type="transmembrane region" description="Helical" evidence="1">
    <location>
        <begin position="875"/>
        <end position="895"/>
    </location>
</feature>
<dbReference type="KEGG" id="vbl:L21SP4_00769"/>
<dbReference type="EMBL" id="CP010904">
    <property type="protein sequence ID" value="AKJ64034.1"/>
    <property type="molecule type" value="Genomic_DNA"/>
</dbReference>
<keyword evidence="1" id="KW-0472">Membrane</keyword>
<evidence type="ECO:0000313" key="2">
    <source>
        <dbReference type="EMBL" id="AKJ64034.1"/>
    </source>
</evidence>
<dbReference type="Gene3D" id="3.30.70.1320">
    <property type="entry name" value="Multidrug efflux transporter AcrB pore domain like"/>
    <property type="match status" value="1"/>
</dbReference>
<feature type="transmembrane region" description="Helical" evidence="1">
    <location>
        <begin position="850"/>
        <end position="868"/>
    </location>
</feature>
<dbReference type="SUPFAM" id="SSF82714">
    <property type="entry name" value="Multidrug efflux transporter AcrB TolC docking domain, DN and DC subdomains"/>
    <property type="match status" value="2"/>
</dbReference>
<name>A0A0G3EIQ0_9BACT</name>
<dbReference type="PRINTS" id="PR00702">
    <property type="entry name" value="ACRIFLAVINRP"/>
</dbReference>
<keyword evidence="3" id="KW-1185">Reference proteome</keyword>
<feature type="transmembrane region" description="Helical" evidence="1">
    <location>
        <begin position="383"/>
        <end position="406"/>
    </location>
</feature>
<accession>A0A0G3EIQ0</accession>
<sequence>MILSNYAIKFRTAVFVFIVVLVALGAVSYVTLPREGYPDITISQVFVTAVYEGTAPADMEDLITIPVEKKLDELGNVKEIQSVSADSVSTIVIEFLPDVDIDTAIQRVKDKIDLARPDLPDDLDEPVVEGFNLSTDVPVMRFALSGDDDLARLKSVAEHLQEELERIPALHEARITGAREREIRVEFDPARMAVLGVGIGTVFERIEGENVTISAGNLEVAGHKFQVRVPGEFELPSRIEELILKTVRGRPVFLHDIAEVRDTYKDRTSIARLNGKPAVSIEITKRAGENTVGLIEEVQHVLETYTLPPDLEVTVVQDDSEHIHDMLSELENNIGSGFLLVIIVLCLFMGGRNSVFVGAAIPMSMLLTFMIMALLGLTLNMVVLFALILAVGMLVDNGIVIVENIYRLHCEGLSRLEAARRGASEVAWPVATSTLTTLAAFSPLLFWPDIIGEFMKFMPQTLIITLASSLFVALIINPAVCSVFIKADGRRDPHQEARRHPFVLGYEHLLRKALRCRAPVVVTGLLFLVLSVQLYERYGRGIILFPDVEPRFAQVEVKYPEGTQIEKTDATLRRIEGLVKDLPDIEFILSNAGQGTGEVIGGESEGTHLGSLYIEFVDEEERTTDTNLLVDRIRGRIPRAPGMDLKVTGEQAGPPREPPVSIELSGEDLDLLSSLARDVRRRISSVPGLVDLRMDYEDALPEFRFRVDRQRARLLELDTRGVGTFLRSSLYGIELRNEFRADEDEYEITVRMPEDQRDAFDYLDRIYVPRPDRPPVPLSSLGRFEYTAGQGIIRRKDLDRVITITGENEGRESEAILQDIIPIVDDMNFPSGYSVRYTGEKEDQQESGAFLSKAFGMALAGIVVILVIQFNSAVLPFIIMLTVALSTIGVCWGLLITREYFSIIMTGVGIISLAGIVVNNAIVLIDCINQQRSEKPVTEAIVRAGTLRLRPVLLTAATTILGLIPMAVGYSFEVHRFPPMLVEGGATSSFWAPMAIAVIFGLAVSTVLTLVLVPVLYSLADSLAERFRR</sequence>
<dbReference type="InterPro" id="IPR001036">
    <property type="entry name" value="Acrflvin-R"/>
</dbReference>
<feature type="transmembrane region" description="Helical" evidence="1">
    <location>
        <begin position="518"/>
        <end position="535"/>
    </location>
</feature>
<dbReference type="Gene3D" id="3.30.2090.10">
    <property type="entry name" value="Multidrug efflux transporter AcrB TolC docking domain, DN and DC subdomains"/>
    <property type="match status" value="2"/>
</dbReference>
<keyword evidence="1" id="KW-0812">Transmembrane</keyword>
<dbReference type="SUPFAM" id="SSF82866">
    <property type="entry name" value="Multidrug efflux transporter AcrB transmembrane domain"/>
    <property type="match status" value="2"/>
</dbReference>
<dbReference type="GO" id="GO:0042910">
    <property type="term" value="F:xenobiotic transmembrane transporter activity"/>
    <property type="evidence" value="ECO:0007669"/>
    <property type="project" value="TreeGrafter"/>
</dbReference>
<feature type="transmembrane region" description="Helical" evidence="1">
    <location>
        <begin position="990"/>
        <end position="1019"/>
    </location>
</feature>
<dbReference type="Gene3D" id="3.30.70.1440">
    <property type="entry name" value="Multidrug efflux transporter AcrB pore domain"/>
    <property type="match status" value="1"/>
</dbReference>
<protein>
    <submittedName>
        <fullName evidence="2">Multidrug transporter MdtC</fullName>
    </submittedName>
</protein>
<proteinExistence type="predicted"/>
<feature type="transmembrane region" description="Helical" evidence="1">
    <location>
        <begin position="355"/>
        <end position="377"/>
    </location>
</feature>
<feature type="transmembrane region" description="Helical" evidence="1">
    <location>
        <begin position="426"/>
        <end position="447"/>
    </location>
</feature>
<evidence type="ECO:0000256" key="1">
    <source>
        <dbReference type="SAM" id="Phobius"/>
    </source>
</evidence>
<dbReference type="Gene3D" id="1.20.1640.10">
    <property type="entry name" value="Multidrug efflux transporter AcrB transmembrane domain"/>
    <property type="match status" value="2"/>
</dbReference>
<feature type="transmembrane region" description="Helical" evidence="1">
    <location>
        <begin position="952"/>
        <end position="970"/>
    </location>
</feature>
<reference evidence="2 3" key="2">
    <citation type="journal article" date="2016" name="ISME J.">
        <title>Characterization of the first cultured representative of Verrucomicrobia subdivision 5 indicates the proposal of a novel phylum.</title>
        <authorList>
            <person name="Spring S."/>
            <person name="Bunk B."/>
            <person name="Sproer C."/>
            <person name="Schumann P."/>
            <person name="Rohde M."/>
            <person name="Tindall B.J."/>
            <person name="Klenk H.P."/>
        </authorList>
    </citation>
    <scope>NUCLEOTIDE SEQUENCE [LARGE SCALE GENOMIC DNA]</scope>
    <source>
        <strain evidence="2 3">L21-Fru-AB</strain>
    </source>
</reference>
<keyword evidence="1" id="KW-1133">Transmembrane helix</keyword>
<dbReference type="AlphaFoldDB" id="A0A0G3EIQ0"/>
<dbReference type="RefSeq" id="WP_052881402.1">
    <property type="nucleotide sequence ID" value="NZ_CP010904.1"/>
</dbReference>
<feature type="transmembrane region" description="Helical" evidence="1">
    <location>
        <begin position="12"/>
        <end position="32"/>
    </location>
</feature>
<dbReference type="Gene3D" id="3.30.70.1430">
    <property type="entry name" value="Multidrug efflux transporter AcrB pore domain"/>
    <property type="match status" value="2"/>
</dbReference>
<dbReference type="PATRIC" id="fig|1609981.3.peg.801"/>
<dbReference type="SUPFAM" id="SSF82693">
    <property type="entry name" value="Multidrug efflux transporter AcrB pore domain, PN1, PN2, PC1 and PC2 subdomains"/>
    <property type="match status" value="3"/>
</dbReference>
<dbReference type="PANTHER" id="PTHR32063:SF24">
    <property type="entry name" value="CATION EFFLUX SYSTEM (ACRB_ACRD_ACRF FAMILY)"/>
    <property type="match status" value="1"/>
</dbReference>
<organism evidence="2 3">
    <name type="scientific">Kiritimatiella glycovorans</name>
    <dbReference type="NCBI Taxonomy" id="1307763"/>
    <lineage>
        <taxon>Bacteria</taxon>
        <taxon>Pseudomonadati</taxon>
        <taxon>Kiritimatiellota</taxon>
        <taxon>Kiritimatiellia</taxon>
        <taxon>Kiritimatiellales</taxon>
        <taxon>Kiritimatiellaceae</taxon>
        <taxon>Kiritimatiella</taxon>
    </lineage>
</organism>
<feature type="transmembrane region" description="Helical" evidence="1">
    <location>
        <begin position="462"/>
        <end position="485"/>
    </location>
</feature>
<dbReference type="STRING" id="1307763.L21SP4_00769"/>
<dbReference type="PANTHER" id="PTHR32063">
    <property type="match status" value="1"/>
</dbReference>
<dbReference type="Proteomes" id="UP000035268">
    <property type="component" value="Chromosome"/>
</dbReference>
<reference evidence="3" key="1">
    <citation type="submission" date="2015-02" db="EMBL/GenBank/DDBJ databases">
        <title>Description and complete genome sequence of the first cultured representative of the subdivision 5 of the Verrucomicrobia phylum.</title>
        <authorList>
            <person name="Spring S."/>
            <person name="Bunk B."/>
            <person name="Sproer C."/>
            <person name="Klenk H.-P."/>
        </authorList>
    </citation>
    <scope>NUCLEOTIDE SEQUENCE [LARGE SCALE GENOMIC DNA]</scope>
    <source>
        <strain evidence="3">L21-Fru-AB</strain>
    </source>
</reference>
<evidence type="ECO:0000313" key="3">
    <source>
        <dbReference type="Proteomes" id="UP000035268"/>
    </source>
</evidence>
<feature type="transmembrane region" description="Helical" evidence="1">
    <location>
        <begin position="901"/>
        <end position="925"/>
    </location>
</feature>
<feature type="transmembrane region" description="Helical" evidence="1">
    <location>
        <begin position="334"/>
        <end position="350"/>
    </location>
</feature>
<dbReference type="InterPro" id="IPR027463">
    <property type="entry name" value="AcrB_DN_DC_subdom"/>
</dbReference>